<proteinExistence type="predicted"/>
<dbReference type="Pfam" id="PF03702">
    <property type="entry name" value="AnmK"/>
    <property type="match status" value="1"/>
</dbReference>
<name>A0A0C1E5E9_ASPUT</name>
<dbReference type="PANTHER" id="PTHR30605">
    <property type="entry name" value="ANHYDRO-N-ACETYLMURAMIC ACID KINASE"/>
    <property type="match status" value="1"/>
</dbReference>
<keyword evidence="2" id="KW-1185">Reference proteome</keyword>
<dbReference type="Gene3D" id="3.30.420.40">
    <property type="match status" value="1"/>
</dbReference>
<dbReference type="PANTHER" id="PTHR30605:SF0">
    <property type="entry name" value="ANHYDRO-N-ACETYLMURAMIC ACID KINASE"/>
    <property type="match status" value="1"/>
</dbReference>
<dbReference type="GO" id="GO:0009254">
    <property type="term" value="P:peptidoglycan turnover"/>
    <property type="evidence" value="ECO:0007669"/>
    <property type="project" value="InterPro"/>
</dbReference>
<protein>
    <submittedName>
        <fullName evidence="1">Uncharacterized protein</fullName>
    </submittedName>
</protein>
<comment type="caution">
    <text evidence="1">The sequence shown here is derived from an EMBL/GenBank/DDBJ whole genome shotgun (WGS) entry which is preliminary data.</text>
</comment>
<gene>
    <name evidence="1" type="ORF">HK57_00133</name>
</gene>
<dbReference type="GO" id="GO:0016773">
    <property type="term" value="F:phosphotransferase activity, alcohol group as acceptor"/>
    <property type="evidence" value="ECO:0007669"/>
    <property type="project" value="InterPro"/>
</dbReference>
<dbReference type="GO" id="GO:0005524">
    <property type="term" value="F:ATP binding"/>
    <property type="evidence" value="ECO:0007669"/>
    <property type="project" value="InterPro"/>
</dbReference>
<accession>A0A0C1E5E9</accession>
<reference evidence="1 2" key="1">
    <citation type="submission" date="2014-11" db="EMBL/GenBank/DDBJ databases">
        <title>Genomics derived discovery of secondary metabolites biosynthetic gene clusters in Aspergillus ustus.</title>
        <authorList>
            <person name="Pi B."/>
            <person name="Dai F."/>
            <person name="Song X."/>
            <person name="Zhu C."/>
            <person name="Li H."/>
            <person name="Yu D."/>
        </authorList>
    </citation>
    <scope>NUCLEOTIDE SEQUENCE [LARGE SCALE GENOMIC DNA]</scope>
    <source>
        <strain evidence="1 2">3.3904</strain>
    </source>
</reference>
<sequence>MSIIDVIGAHGQTMWLLSMRETGEMRSTLTMAEGSFFGIANVCFIPPESHSRADACYDFDTGLGNVFIDAVVRHYTNGEREYDEDGDMGARGTVDQELIDDFLQKHRYFTLGPFRRVLKRGRSMFWAKCRQGRIIAR</sequence>
<dbReference type="EMBL" id="JOMC01000195">
    <property type="protein sequence ID" value="KIA75413.1"/>
    <property type="molecule type" value="Genomic_DNA"/>
</dbReference>
<organism evidence="1 2">
    <name type="scientific">Aspergillus ustus</name>
    <dbReference type="NCBI Taxonomy" id="40382"/>
    <lineage>
        <taxon>Eukaryota</taxon>
        <taxon>Fungi</taxon>
        <taxon>Dikarya</taxon>
        <taxon>Ascomycota</taxon>
        <taxon>Pezizomycotina</taxon>
        <taxon>Eurotiomycetes</taxon>
        <taxon>Eurotiomycetidae</taxon>
        <taxon>Eurotiales</taxon>
        <taxon>Aspergillaceae</taxon>
        <taxon>Aspergillus</taxon>
        <taxon>Aspergillus subgen. Nidulantes</taxon>
    </lineage>
</organism>
<dbReference type="GO" id="GO:0006040">
    <property type="term" value="P:amino sugar metabolic process"/>
    <property type="evidence" value="ECO:0007669"/>
    <property type="project" value="InterPro"/>
</dbReference>
<dbReference type="AlphaFoldDB" id="A0A0C1E5E9"/>
<evidence type="ECO:0000313" key="2">
    <source>
        <dbReference type="Proteomes" id="UP000053475"/>
    </source>
</evidence>
<dbReference type="InterPro" id="IPR005338">
    <property type="entry name" value="Anhydro_N_Ac-Mur_kinase"/>
</dbReference>
<dbReference type="Proteomes" id="UP000053475">
    <property type="component" value="Unassembled WGS sequence"/>
</dbReference>
<evidence type="ECO:0000313" key="1">
    <source>
        <dbReference type="EMBL" id="KIA75413.1"/>
    </source>
</evidence>